<dbReference type="InterPro" id="IPR016181">
    <property type="entry name" value="Acyl_CoA_acyltransferase"/>
</dbReference>
<dbReference type="GO" id="GO:0008791">
    <property type="term" value="F:arginine N-succinyltransferase activity"/>
    <property type="evidence" value="ECO:0007669"/>
    <property type="project" value="UniProtKB-EC"/>
</dbReference>
<dbReference type="NCBIfam" id="TIGR03243">
    <property type="entry name" value="arg_catab_AOST"/>
    <property type="match status" value="1"/>
</dbReference>
<dbReference type="InterPro" id="IPR017650">
    <property type="entry name" value="Arginine_N-succinylTrfase"/>
</dbReference>
<accession>A0A7H9BIN3</accession>
<evidence type="ECO:0000313" key="5">
    <source>
        <dbReference type="Proteomes" id="UP000509597"/>
    </source>
</evidence>
<evidence type="ECO:0000313" key="4">
    <source>
        <dbReference type="EMBL" id="QLG87414.1"/>
    </source>
</evidence>
<dbReference type="InterPro" id="IPR007041">
    <property type="entry name" value="Arg_succinylTrfase_AstA/AruG"/>
</dbReference>
<dbReference type="KEGG" id="chiz:HQ393_03615"/>
<proteinExistence type="predicted"/>
<dbReference type="PANTHER" id="PTHR30420">
    <property type="entry name" value="N-SUCCINYLARGININE DIHYDROLASE"/>
    <property type="match status" value="1"/>
</dbReference>
<dbReference type="GO" id="GO:0006527">
    <property type="term" value="P:L-arginine catabolic process"/>
    <property type="evidence" value="ECO:0007669"/>
    <property type="project" value="InterPro"/>
</dbReference>
<sequence length="340" mass="37323">MLIRPTQLSDLDAILALASSAGVGVTTLQANPERFIKRIQASIDSLNGLPELGQASYLFALEDDETGQLAGICGIESAVGLDDTWYNYRVGLSVHASRELDIYKQLPTLFLTSDLTGASELCTLFLAPEYRKDGNGALLSKSRFLFMAASPERFSEQVIAEMRGVSDEAGRSPFWESLGRHFFKMDFARADFLSYIGSKSFIAELMPKYPIYTCFLSDEAQAAIGHVHPATMPARAMLESEGFRYQGFIDIFDAGPSLECPRDNIRAIRDSRIYQSLAVAQEPKNGAAWLVSNGNVANFRATIAYTRPLEDSLPLTVDVLQRLNLEDGANVRAVLLSAKG</sequence>
<dbReference type="SUPFAM" id="SSF55729">
    <property type="entry name" value="Acyl-CoA N-acyltransferases (Nat)"/>
    <property type="match status" value="1"/>
</dbReference>
<dbReference type="AlphaFoldDB" id="A0A7H9BIN3"/>
<dbReference type="Gene3D" id="2.40.40.20">
    <property type="match status" value="1"/>
</dbReference>
<keyword evidence="3 4" id="KW-0012">Acyltransferase</keyword>
<dbReference type="Proteomes" id="UP000509597">
    <property type="component" value="Chromosome"/>
</dbReference>
<dbReference type="NCBIfam" id="TIGR03244">
    <property type="entry name" value="arg_catab_AstA"/>
    <property type="match status" value="1"/>
</dbReference>
<dbReference type="PANTHER" id="PTHR30420:SF1">
    <property type="entry name" value="ARGININE N-SUCCINYLTRANSFERASE"/>
    <property type="match status" value="1"/>
</dbReference>
<reference evidence="4 5" key="1">
    <citation type="submission" date="2020-07" db="EMBL/GenBank/DDBJ databases">
        <title>Complete genome sequence of Chitinibacter sp. 2T18.</title>
        <authorList>
            <person name="Bae J.-W."/>
            <person name="Choi J.-W."/>
        </authorList>
    </citation>
    <scope>NUCLEOTIDE SEQUENCE [LARGE SCALE GENOMIC DNA]</scope>
    <source>
        <strain evidence="4 5">2T18</strain>
    </source>
</reference>
<gene>
    <name evidence="4" type="primary">astA</name>
    <name evidence="4" type="ORF">HQ393_03615</name>
</gene>
<keyword evidence="5" id="KW-1185">Reference proteome</keyword>
<protein>
    <submittedName>
        <fullName evidence="4">Arginine N-succinyltransferase</fullName>
        <ecNumber evidence="4">2.3.1.109</ecNumber>
    </submittedName>
</protein>
<dbReference type="EC" id="2.3.1.109" evidence="4"/>
<keyword evidence="1" id="KW-0056">Arginine metabolism</keyword>
<evidence type="ECO:0000256" key="1">
    <source>
        <dbReference type="ARBA" id="ARBA00022503"/>
    </source>
</evidence>
<evidence type="ECO:0000256" key="3">
    <source>
        <dbReference type="ARBA" id="ARBA00023315"/>
    </source>
</evidence>
<evidence type="ECO:0000256" key="2">
    <source>
        <dbReference type="ARBA" id="ARBA00022679"/>
    </source>
</evidence>
<dbReference type="Pfam" id="PF04958">
    <property type="entry name" value="AstA"/>
    <property type="match status" value="1"/>
</dbReference>
<dbReference type="RefSeq" id="WP_179357497.1">
    <property type="nucleotide sequence ID" value="NZ_CP058627.1"/>
</dbReference>
<name>A0A7H9BIN3_9NEIS</name>
<keyword evidence="2 4" id="KW-0808">Transferase</keyword>
<dbReference type="EMBL" id="CP058627">
    <property type="protein sequence ID" value="QLG87414.1"/>
    <property type="molecule type" value="Genomic_DNA"/>
</dbReference>
<organism evidence="4 5">
    <name type="scientific">Chitinibacter bivalviorum</name>
    <dbReference type="NCBI Taxonomy" id="2739434"/>
    <lineage>
        <taxon>Bacteria</taxon>
        <taxon>Pseudomonadati</taxon>
        <taxon>Pseudomonadota</taxon>
        <taxon>Betaproteobacteria</taxon>
        <taxon>Neisseriales</taxon>
        <taxon>Chitinibacteraceae</taxon>
        <taxon>Chitinibacter</taxon>
    </lineage>
</organism>